<keyword evidence="3" id="KW-1185">Reference proteome</keyword>
<proteinExistence type="predicted"/>
<gene>
    <name evidence="2" type="ORF">SYNPS1DRAFT_12881</name>
</gene>
<evidence type="ECO:0000259" key="1">
    <source>
        <dbReference type="PROSITE" id="PS50006"/>
    </source>
</evidence>
<dbReference type="EMBL" id="KZ989231">
    <property type="protein sequence ID" value="RKP27309.1"/>
    <property type="molecule type" value="Genomic_DNA"/>
</dbReference>
<dbReference type="InterPro" id="IPR051176">
    <property type="entry name" value="Cent_Immune-Sig_Mod"/>
</dbReference>
<dbReference type="SUPFAM" id="SSF49879">
    <property type="entry name" value="SMAD/FHA domain"/>
    <property type="match status" value="1"/>
</dbReference>
<dbReference type="Pfam" id="PF00498">
    <property type="entry name" value="FHA"/>
    <property type="match status" value="1"/>
</dbReference>
<dbReference type="PANTHER" id="PTHR15715">
    <property type="entry name" value="CENTROSOMAL PROTEIN OF 170 KDA"/>
    <property type="match status" value="1"/>
</dbReference>
<accession>A0A4V1J248</accession>
<dbReference type="OrthoDB" id="687730at2759"/>
<reference evidence="3" key="1">
    <citation type="journal article" date="2018" name="Nat. Microbiol.">
        <title>Leveraging single-cell genomics to expand the fungal tree of life.</title>
        <authorList>
            <person name="Ahrendt S.R."/>
            <person name="Quandt C.A."/>
            <person name="Ciobanu D."/>
            <person name="Clum A."/>
            <person name="Salamov A."/>
            <person name="Andreopoulos B."/>
            <person name="Cheng J.F."/>
            <person name="Woyke T."/>
            <person name="Pelin A."/>
            <person name="Henrissat B."/>
            <person name="Reynolds N.K."/>
            <person name="Benny G.L."/>
            <person name="Smith M.E."/>
            <person name="James T.Y."/>
            <person name="Grigoriev I.V."/>
        </authorList>
    </citation>
    <scope>NUCLEOTIDE SEQUENCE [LARGE SCALE GENOMIC DNA]</scope>
    <source>
        <strain evidence="3">Benny S71-1</strain>
    </source>
</reference>
<dbReference type="PROSITE" id="PS50006">
    <property type="entry name" value="FHA_DOMAIN"/>
    <property type="match status" value="1"/>
</dbReference>
<dbReference type="GO" id="GO:0005737">
    <property type="term" value="C:cytoplasm"/>
    <property type="evidence" value="ECO:0007669"/>
    <property type="project" value="TreeGrafter"/>
</dbReference>
<dbReference type="InterPro" id="IPR008984">
    <property type="entry name" value="SMAD_FHA_dom_sf"/>
</dbReference>
<dbReference type="InterPro" id="IPR000253">
    <property type="entry name" value="FHA_dom"/>
</dbReference>
<dbReference type="Gene3D" id="2.60.200.20">
    <property type="match status" value="1"/>
</dbReference>
<feature type="non-terminal residue" evidence="2">
    <location>
        <position position="1"/>
    </location>
</feature>
<dbReference type="PANTHER" id="PTHR15715:SF37">
    <property type="entry name" value="LD47843P"/>
    <property type="match status" value="1"/>
</dbReference>
<feature type="domain" description="FHA" evidence="1">
    <location>
        <begin position="1"/>
        <end position="43"/>
    </location>
</feature>
<dbReference type="AlphaFoldDB" id="A0A4V1J248"/>
<protein>
    <submittedName>
        <fullName evidence="2">SMAD/FHA domain-containing protein</fullName>
    </submittedName>
</protein>
<evidence type="ECO:0000313" key="2">
    <source>
        <dbReference type="EMBL" id="RKP27309.1"/>
    </source>
</evidence>
<sequence length="79" mass="8958">ETNGYFSNKVLSRNHAELWYERGKVLIKDVKSSNGTFLNGKRLSGENMESPAFEVRDGDRVEFGVDFLGENNVGRCIRC</sequence>
<name>A0A4V1J248_9FUNG</name>
<dbReference type="Proteomes" id="UP000278143">
    <property type="component" value="Unassembled WGS sequence"/>
</dbReference>
<organism evidence="2 3">
    <name type="scientific">Syncephalis pseudoplumigaleata</name>
    <dbReference type="NCBI Taxonomy" id="1712513"/>
    <lineage>
        <taxon>Eukaryota</taxon>
        <taxon>Fungi</taxon>
        <taxon>Fungi incertae sedis</taxon>
        <taxon>Zoopagomycota</taxon>
        <taxon>Zoopagomycotina</taxon>
        <taxon>Zoopagomycetes</taxon>
        <taxon>Zoopagales</taxon>
        <taxon>Piptocephalidaceae</taxon>
        <taxon>Syncephalis</taxon>
    </lineage>
</organism>
<evidence type="ECO:0000313" key="3">
    <source>
        <dbReference type="Proteomes" id="UP000278143"/>
    </source>
</evidence>